<name>A0ABP6Z077_9ACTN</name>
<dbReference type="EMBL" id="BAAAZO010000001">
    <property type="protein sequence ID" value="GAA3594195.1"/>
    <property type="molecule type" value="Genomic_DNA"/>
</dbReference>
<comment type="caution">
    <text evidence="2">The sequence shown here is derived from an EMBL/GenBank/DDBJ whole genome shotgun (WGS) entry which is preliminary data.</text>
</comment>
<evidence type="ECO:0000313" key="3">
    <source>
        <dbReference type="Proteomes" id="UP001501074"/>
    </source>
</evidence>
<dbReference type="RefSeq" id="WP_231484172.1">
    <property type="nucleotide sequence ID" value="NZ_BAAAZO010000001.1"/>
</dbReference>
<dbReference type="InterPro" id="IPR001254">
    <property type="entry name" value="Trypsin_dom"/>
</dbReference>
<dbReference type="InterPro" id="IPR035992">
    <property type="entry name" value="Ricin_B-like_lectins"/>
</dbReference>
<reference evidence="3" key="1">
    <citation type="journal article" date="2019" name="Int. J. Syst. Evol. Microbiol.">
        <title>The Global Catalogue of Microorganisms (GCM) 10K type strain sequencing project: providing services to taxonomists for standard genome sequencing and annotation.</title>
        <authorList>
            <consortium name="The Broad Institute Genomics Platform"/>
            <consortium name="The Broad Institute Genome Sequencing Center for Infectious Disease"/>
            <person name="Wu L."/>
            <person name="Ma J."/>
        </authorList>
    </citation>
    <scope>NUCLEOTIDE SEQUENCE [LARGE SCALE GENOMIC DNA]</scope>
    <source>
        <strain evidence="3">JCM 16902</strain>
    </source>
</reference>
<dbReference type="Proteomes" id="UP001501074">
    <property type="component" value="Unassembled WGS sequence"/>
</dbReference>
<dbReference type="Gene3D" id="2.40.10.10">
    <property type="entry name" value="Trypsin-like serine proteases"/>
    <property type="match status" value="2"/>
</dbReference>
<dbReference type="Gene3D" id="2.80.10.50">
    <property type="match status" value="2"/>
</dbReference>
<dbReference type="InterPro" id="IPR000772">
    <property type="entry name" value="Ricin_B_lectin"/>
</dbReference>
<keyword evidence="3" id="KW-1185">Reference proteome</keyword>
<accession>A0ABP6Z077</accession>
<dbReference type="InterPro" id="IPR043504">
    <property type="entry name" value="Peptidase_S1_PA_chymotrypsin"/>
</dbReference>
<dbReference type="SUPFAM" id="SSF50370">
    <property type="entry name" value="Ricin B-like lectins"/>
    <property type="match status" value="1"/>
</dbReference>
<dbReference type="Pfam" id="PF00089">
    <property type="entry name" value="Trypsin"/>
    <property type="match status" value="1"/>
</dbReference>
<sequence>MQQGSTQYILTAGHCGWTGGVFKNGDATRTVGTGERKNLAHDVMLITAGASGRIWDGGGTKRYEDRAQFTKAVSGWGDTFPSEWVCQSGMTSGAQCNIRNSSNFSYSYSFAGETYTDLVLANSNGGIGARPGDSGGPVFTLNDDKVTAKGTISGSGSYYPIKISYNGKCLDADANNLNRNGTRIQLWDCNNTMQQNFVFTNDGSIRSATNEAYCLDADLGTINANGTTVQLWQCNGSVAGPIRSMYNNRCLDANLGAITTNGAKVQLWDCNNTGQQGWDPQTRVLYQDFRTASNDFGITTINQ</sequence>
<dbReference type="SMART" id="SM00458">
    <property type="entry name" value="RICIN"/>
    <property type="match status" value="1"/>
</dbReference>
<protein>
    <recommendedName>
        <fullName evidence="1">Ricin B lectin domain-containing protein</fullName>
    </recommendedName>
</protein>
<evidence type="ECO:0000259" key="1">
    <source>
        <dbReference type="SMART" id="SM00458"/>
    </source>
</evidence>
<feature type="domain" description="Ricin B lectin" evidence="1">
    <location>
        <begin position="156"/>
        <end position="281"/>
    </location>
</feature>
<dbReference type="SUPFAM" id="SSF50494">
    <property type="entry name" value="Trypsin-like serine proteases"/>
    <property type="match status" value="1"/>
</dbReference>
<dbReference type="PROSITE" id="PS50231">
    <property type="entry name" value="RICIN_B_LECTIN"/>
    <property type="match status" value="1"/>
</dbReference>
<dbReference type="PROSITE" id="PS00135">
    <property type="entry name" value="TRYPSIN_SER"/>
    <property type="match status" value="1"/>
</dbReference>
<dbReference type="PROSITE" id="PS00134">
    <property type="entry name" value="TRYPSIN_HIS"/>
    <property type="match status" value="1"/>
</dbReference>
<dbReference type="InterPro" id="IPR018114">
    <property type="entry name" value="TRYPSIN_HIS"/>
</dbReference>
<gene>
    <name evidence="2" type="ORF">GCM10022223_06530</name>
</gene>
<proteinExistence type="predicted"/>
<organism evidence="2 3">
    <name type="scientific">Kineosporia mesophila</name>
    <dbReference type="NCBI Taxonomy" id="566012"/>
    <lineage>
        <taxon>Bacteria</taxon>
        <taxon>Bacillati</taxon>
        <taxon>Actinomycetota</taxon>
        <taxon>Actinomycetes</taxon>
        <taxon>Kineosporiales</taxon>
        <taxon>Kineosporiaceae</taxon>
        <taxon>Kineosporia</taxon>
    </lineage>
</organism>
<evidence type="ECO:0000313" key="2">
    <source>
        <dbReference type="EMBL" id="GAA3594195.1"/>
    </source>
</evidence>
<dbReference type="InterPro" id="IPR009003">
    <property type="entry name" value="Peptidase_S1_PA"/>
</dbReference>
<dbReference type="Pfam" id="PF00652">
    <property type="entry name" value="Ricin_B_lectin"/>
    <property type="match status" value="1"/>
</dbReference>
<dbReference type="InterPro" id="IPR033116">
    <property type="entry name" value="TRYPSIN_SER"/>
</dbReference>